<sequence>MKTTIIIIAMLAAGVAGLSAEETKAKVSIDELHENKTLVGKLGEPFGKLLRVRCRAFVPDKNKPLSKADESEEWVEIMAADGKLFGVPILMKWRAFQINPVAKPAPGKTIEVWGYETGGFEGMPNGSFEHVPRVAGTGFRFVSSLVALKEIEPKEEKK</sequence>
<evidence type="ECO:0000313" key="3">
    <source>
        <dbReference type="Proteomes" id="UP001207930"/>
    </source>
</evidence>
<dbReference type="Proteomes" id="UP001207930">
    <property type="component" value="Unassembled WGS sequence"/>
</dbReference>
<dbReference type="EMBL" id="JAPDDS010000004">
    <property type="protein sequence ID" value="MCW1884711.1"/>
    <property type="molecule type" value="Genomic_DNA"/>
</dbReference>
<keyword evidence="3" id="KW-1185">Reference proteome</keyword>
<proteinExistence type="predicted"/>
<evidence type="ECO:0000256" key="1">
    <source>
        <dbReference type="SAM" id="SignalP"/>
    </source>
</evidence>
<gene>
    <name evidence="2" type="ORF">OKA04_08225</name>
</gene>
<feature type="signal peptide" evidence="1">
    <location>
        <begin position="1"/>
        <end position="20"/>
    </location>
</feature>
<name>A0ABT3FMB4_9BACT</name>
<reference evidence="2 3" key="1">
    <citation type="submission" date="2022-10" db="EMBL/GenBank/DDBJ databases">
        <title>Luteolibacter flavescens strain MCCC 1K03193, whole genome shotgun sequencing project.</title>
        <authorList>
            <person name="Zhao G."/>
            <person name="Shen L."/>
        </authorList>
    </citation>
    <scope>NUCLEOTIDE SEQUENCE [LARGE SCALE GENOMIC DNA]</scope>
    <source>
        <strain evidence="2 3">MCCC 1K03193</strain>
    </source>
</reference>
<dbReference type="RefSeq" id="WP_264500670.1">
    <property type="nucleotide sequence ID" value="NZ_JAPDDS010000004.1"/>
</dbReference>
<feature type="chain" id="PRO_5046428965" evidence="1">
    <location>
        <begin position="21"/>
        <end position="158"/>
    </location>
</feature>
<comment type="caution">
    <text evidence="2">The sequence shown here is derived from an EMBL/GenBank/DDBJ whole genome shotgun (WGS) entry which is preliminary data.</text>
</comment>
<organism evidence="2 3">
    <name type="scientific">Luteolibacter flavescens</name>
    <dbReference type="NCBI Taxonomy" id="1859460"/>
    <lineage>
        <taxon>Bacteria</taxon>
        <taxon>Pseudomonadati</taxon>
        <taxon>Verrucomicrobiota</taxon>
        <taxon>Verrucomicrobiia</taxon>
        <taxon>Verrucomicrobiales</taxon>
        <taxon>Verrucomicrobiaceae</taxon>
        <taxon>Luteolibacter</taxon>
    </lineage>
</organism>
<evidence type="ECO:0000313" key="2">
    <source>
        <dbReference type="EMBL" id="MCW1884711.1"/>
    </source>
</evidence>
<accession>A0ABT3FMB4</accession>
<protein>
    <submittedName>
        <fullName evidence="2">Uncharacterized protein</fullName>
    </submittedName>
</protein>
<keyword evidence="1" id="KW-0732">Signal</keyword>